<keyword evidence="1" id="KW-0547">Nucleotide-binding</keyword>
<accession>A0A2N5M8S5</accession>
<keyword evidence="1" id="KW-0067">ATP-binding</keyword>
<evidence type="ECO:0000313" key="2">
    <source>
        <dbReference type="Proteomes" id="UP000234748"/>
    </source>
</evidence>
<dbReference type="AlphaFoldDB" id="A0A2N5M8S5"/>
<keyword evidence="2" id="KW-1185">Reference proteome</keyword>
<gene>
    <name evidence="1" type="ORF">CUU66_06215</name>
</gene>
<dbReference type="RefSeq" id="WP_101640811.1">
    <property type="nucleotide sequence ID" value="NZ_PGUY01000017.1"/>
</dbReference>
<evidence type="ECO:0000313" key="1">
    <source>
        <dbReference type="EMBL" id="PLT30745.1"/>
    </source>
</evidence>
<protein>
    <submittedName>
        <fullName evidence="1">Bacitracin ABC transporter ATP-binding protein</fullName>
    </submittedName>
</protein>
<dbReference type="OrthoDB" id="2937949at2"/>
<name>A0A2N5M8S5_9BACI</name>
<sequence>MDKHNKPLLSDEFLDALEEEINQLYGGCMENQDTEPNKDGL</sequence>
<organism evidence="1 2">
    <name type="scientific">Peribacillus deserti</name>
    <dbReference type="NCBI Taxonomy" id="673318"/>
    <lineage>
        <taxon>Bacteria</taxon>
        <taxon>Bacillati</taxon>
        <taxon>Bacillota</taxon>
        <taxon>Bacilli</taxon>
        <taxon>Bacillales</taxon>
        <taxon>Bacillaceae</taxon>
        <taxon>Peribacillus</taxon>
    </lineage>
</organism>
<comment type="caution">
    <text evidence="1">The sequence shown here is derived from an EMBL/GenBank/DDBJ whole genome shotgun (WGS) entry which is preliminary data.</text>
</comment>
<dbReference type="Proteomes" id="UP000234748">
    <property type="component" value="Unassembled WGS sequence"/>
</dbReference>
<dbReference type="GO" id="GO:0005524">
    <property type="term" value="F:ATP binding"/>
    <property type="evidence" value="ECO:0007669"/>
    <property type="project" value="UniProtKB-KW"/>
</dbReference>
<reference evidence="1 2" key="1">
    <citation type="submission" date="2017-11" db="EMBL/GenBank/DDBJ databases">
        <title>Comparitive Functional Genomics of Dry Heat Resistant strains isolated from the Viking Spacecraft.</title>
        <authorList>
            <person name="Seuylemezian A."/>
            <person name="Cooper K."/>
            <person name="Vaishampayan P."/>
        </authorList>
    </citation>
    <scope>NUCLEOTIDE SEQUENCE [LARGE SCALE GENOMIC DNA]</scope>
    <source>
        <strain evidence="1 2">V1-29</strain>
    </source>
</reference>
<dbReference type="EMBL" id="PGUY01000017">
    <property type="protein sequence ID" value="PLT30745.1"/>
    <property type="molecule type" value="Genomic_DNA"/>
</dbReference>
<proteinExistence type="predicted"/>